<dbReference type="GO" id="GO:0015833">
    <property type="term" value="P:peptide transport"/>
    <property type="evidence" value="ECO:0007669"/>
    <property type="project" value="TreeGrafter"/>
</dbReference>
<evidence type="ECO:0000256" key="3">
    <source>
        <dbReference type="ARBA" id="ARBA00022448"/>
    </source>
</evidence>
<dbReference type="PIRSF" id="PIRSF002741">
    <property type="entry name" value="MppA"/>
    <property type="match status" value="1"/>
</dbReference>
<keyword evidence="3" id="KW-0813">Transport</keyword>
<name>A0A455SHU3_9CHLR</name>
<comment type="similarity">
    <text evidence="2">Belongs to the bacterial solute-binding protein 5 family.</text>
</comment>
<feature type="chain" id="PRO_5019870658" evidence="6">
    <location>
        <begin position="34"/>
        <end position="576"/>
    </location>
</feature>
<evidence type="ECO:0000256" key="1">
    <source>
        <dbReference type="ARBA" id="ARBA00004196"/>
    </source>
</evidence>
<evidence type="ECO:0000313" key="8">
    <source>
        <dbReference type="EMBL" id="BBH88043.1"/>
    </source>
</evidence>
<proteinExistence type="inferred from homology"/>
<keyword evidence="4 6" id="KW-0732">Signal</keyword>
<protein>
    <submittedName>
        <fullName evidence="8">Peptide ABC transporter substrate-binding protein</fullName>
    </submittedName>
</protein>
<dbReference type="SUPFAM" id="SSF53850">
    <property type="entry name" value="Periplasmic binding protein-like II"/>
    <property type="match status" value="1"/>
</dbReference>
<evidence type="ECO:0000259" key="7">
    <source>
        <dbReference type="Pfam" id="PF00496"/>
    </source>
</evidence>
<dbReference type="InterPro" id="IPR030678">
    <property type="entry name" value="Peptide/Ni-bd"/>
</dbReference>
<dbReference type="GO" id="GO:0043190">
    <property type="term" value="C:ATP-binding cassette (ABC) transporter complex"/>
    <property type="evidence" value="ECO:0007669"/>
    <property type="project" value="InterPro"/>
</dbReference>
<evidence type="ECO:0000256" key="5">
    <source>
        <dbReference type="SAM" id="MobiDB-lite"/>
    </source>
</evidence>
<dbReference type="Gene3D" id="3.90.76.10">
    <property type="entry name" value="Dipeptide-binding Protein, Domain 1"/>
    <property type="match status" value="1"/>
</dbReference>
<dbReference type="InterPro" id="IPR039424">
    <property type="entry name" value="SBP_5"/>
</dbReference>
<dbReference type="AlphaFoldDB" id="A0A455SHU3"/>
<dbReference type="GO" id="GO:0042597">
    <property type="term" value="C:periplasmic space"/>
    <property type="evidence" value="ECO:0007669"/>
    <property type="project" value="UniProtKB-ARBA"/>
</dbReference>
<gene>
    <name evidence="8" type="ORF">KTC_27940</name>
</gene>
<dbReference type="Pfam" id="PF00496">
    <property type="entry name" value="SBP_bac_5"/>
    <property type="match status" value="1"/>
</dbReference>
<dbReference type="PANTHER" id="PTHR30290:SF10">
    <property type="entry name" value="PERIPLASMIC OLIGOPEPTIDE-BINDING PROTEIN-RELATED"/>
    <property type="match status" value="1"/>
</dbReference>
<comment type="subcellular location">
    <subcellularLocation>
        <location evidence="1">Cell envelope</location>
    </subcellularLocation>
</comment>
<evidence type="ECO:0000256" key="6">
    <source>
        <dbReference type="SAM" id="SignalP"/>
    </source>
</evidence>
<feature type="domain" description="Solute-binding protein family 5" evidence="7">
    <location>
        <begin position="87"/>
        <end position="474"/>
    </location>
</feature>
<evidence type="ECO:0000256" key="2">
    <source>
        <dbReference type="ARBA" id="ARBA00005695"/>
    </source>
</evidence>
<dbReference type="InterPro" id="IPR000914">
    <property type="entry name" value="SBP_5_dom"/>
</dbReference>
<dbReference type="GO" id="GO:0030313">
    <property type="term" value="C:cell envelope"/>
    <property type="evidence" value="ECO:0007669"/>
    <property type="project" value="UniProtKB-SubCell"/>
</dbReference>
<dbReference type="Gene3D" id="3.10.105.10">
    <property type="entry name" value="Dipeptide-binding Protein, Domain 3"/>
    <property type="match status" value="1"/>
</dbReference>
<dbReference type="GO" id="GO:1904680">
    <property type="term" value="F:peptide transmembrane transporter activity"/>
    <property type="evidence" value="ECO:0007669"/>
    <property type="project" value="TreeGrafter"/>
</dbReference>
<organism evidence="8">
    <name type="scientific">Thermosporothrix sp. COM3</name>
    <dbReference type="NCBI Taxonomy" id="2490863"/>
    <lineage>
        <taxon>Bacteria</taxon>
        <taxon>Bacillati</taxon>
        <taxon>Chloroflexota</taxon>
        <taxon>Ktedonobacteria</taxon>
        <taxon>Ktedonobacterales</taxon>
        <taxon>Thermosporotrichaceae</taxon>
        <taxon>Thermosporothrix</taxon>
    </lineage>
</organism>
<feature type="signal peptide" evidence="6">
    <location>
        <begin position="1"/>
        <end position="33"/>
    </location>
</feature>
<accession>A0A455SHU3</accession>
<dbReference type="PANTHER" id="PTHR30290">
    <property type="entry name" value="PERIPLASMIC BINDING COMPONENT OF ABC TRANSPORTER"/>
    <property type="match status" value="1"/>
</dbReference>
<dbReference type="CDD" id="cd08504">
    <property type="entry name" value="PBP2_OppA"/>
    <property type="match status" value="1"/>
</dbReference>
<evidence type="ECO:0000256" key="4">
    <source>
        <dbReference type="ARBA" id="ARBA00022729"/>
    </source>
</evidence>
<reference evidence="8" key="1">
    <citation type="submission" date="2018-12" db="EMBL/GenBank/DDBJ databases">
        <title>Novel natural products biosynthetic potential of the class Ktedonobacteria.</title>
        <authorList>
            <person name="Zheng Y."/>
            <person name="Saitou A."/>
            <person name="Wang C.M."/>
            <person name="Toyoda A."/>
            <person name="Minakuchi Y."/>
            <person name="Sekiguchi Y."/>
            <person name="Ueda K."/>
            <person name="Takano H."/>
            <person name="Sakai Y."/>
            <person name="Yokota A."/>
            <person name="Yabe S."/>
        </authorList>
    </citation>
    <scope>NUCLEOTIDE SEQUENCE</scope>
    <source>
        <strain evidence="8">COM3</strain>
    </source>
</reference>
<dbReference type="Gene3D" id="3.40.190.10">
    <property type="entry name" value="Periplasmic binding protein-like II"/>
    <property type="match status" value="1"/>
</dbReference>
<dbReference type="EMBL" id="AP019376">
    <property type="protein sequence ID" value="BBH88043.1"/>
    <property type="molecule type" value="Genomic_DNA"/>
</dbReference>
<sequence length="576" mass="63496">MQGHTLERMSLTMLFLVLLLAACGGAASSSPTAQGKAPDDKQIFISPLPGASQVDTFDPARTRSIWMINPLRMIYTGLVTLDEQGSVRNQLAVSAQVSDDGLSYTFTLKDGVTFSDGAPLTSNDVVYSLDRALQPATKSPTALSTLSMIRDADQLASGKLKTLIGNSLLTPDEKTVIIKLNRKTPSFLNALSSMCAFVLQKKVVERYGSDSFGRAEHVQQGAGIGPFRLAQYEEGVKVELVPDPRYYGEQPQLKKVLLPFYKNPGTIYKAYEAGQLSFTFVPSAQTEQAKALPQQQYHQQPQLLTRYYALNYLTKPFDNIKIRQAFALALNKTQIAEKVYKGTVQPTNHIVPQGMPDYDNETGSVPSKTEGDEQQAKKLLQEGMKEAGITSLPEITFTVATSGYPDYQNEFAAAQQMWQKVLGVTVKINNVDSSLHLKEVTASVNNPRGLQMWPAFLSLSYADPHEATTAYFGKHAPGNTMNYGANFSATVKQQQDVQEMLERADVTTEIEERMRLYHTAEQRLLEDTAIIPVYQYMNVYLLKPCIQGFTANTVGLVSPETWGKVFVSNTSPCASA</sequence>
<feature type="region of interest" description="Disordered" evidence="5">
    <location>
        <begin position="350"/>
        <end position="369"/>
    </location>
</feature>